<organism evidence="2 3">
    <name type="scientific">Hibiscus sabdariffa</name>
    <name type="common">roselle</name>
    <dbReference type="NCBI Taxonomy" id="183260"/>
    <lineage>
        <taxon>Eukaryota</taxon>
        <taxon>Viridiplantae</taxon>
        <taxon>Streptophyta</taxon>
        <taxon>Embryophyta</taxon>
        <taxon>Tracheophyta</taxon>
        <taxon>Spermatophyta</taxon>
        <taxon>Magnoliopsida</taxon>
        <taxon>eudicotyledons</taxon>
        <taxon>Gunneridae</taxon>
        <taxon>Pentapetalae</taxon>
        <taxon>rosids</taxon>
        <taxon>malvids</taxon>
        <taxon>Malvales</taxon>
        <taxon>Malvaceae</taxon>
        <taxon>Malvoideae</taxon>
        <taxon>Hibiscus</taxon>
    </lineage>
</organism>
<sequence length="180" mass="20554">MTQKEVVFFLLVKAFVTPYWYCGLRPLGAHAKTKRLNRVKFNWEPVALLDEELCRRDTSVVPVDRAYGKWMGISIVPADKAYAKLRGLKDYEKDHEIVWLPMVMIIYTRLDQDENEKNKDVETTTITNRVPTSTSLHPSSGAKHLRHEFKKGIHSIDLPIVSVPAVFVEALDAGESSSRK</sequence>
<evidence type="ECO:0000256" key="1">
    <source>
        <dbReference type="SAM" id="Phobius"/>
    </source>
</evidence>
<proteinExistence type="predicted"/>
<keyword evidence="1" id="KW-0472">Membrane</keyword>
<dbReference type="Proteomes" id="UP001396334">
    <property type="component" value="Unassembled WGS sequence"/>
</dbReference>
<keyword evidence="1" id="KW-1133">Transmembrane helix</keyword>
<reference evidence="2 3" key="1">
    <citation type="journal article" date="2024" name="G3 (Bethesda)">
        <title>Genome assembly of Hibiscus sabdariffa L. provides insights into metabolisms of medicinal natural products.</title>
        <authorList>
            <person name="Kim T."/>
        </authorList>
    </citation>
    <scope>NUCLEOTIDE SEQUENCE [LARGE SCALE GENOMIC DNA]</scope>
    <source>
        <strain evidence="2">TK-2024</strain>
        <tissue evidence="2">Old leaves</tissue>
    </source>
</reference>
<dbReference type="EMBL" id="JBBPBN010000043">
    <property type="protein sequence ID" value="KAK8997127.1"/>
    <property type="molecule type" value="Genomic_DNA"/>
</dbReference>
<name>A0ABR2Q9A0_9ROSI</name>
<evidence type="ECO:0000313" key="3">
    <source>
        <dbReference type="Proteomes" id="UP001396334"/>
    </source>
</evidence>
<dbReference type="PANTHER" id="PTHR46602">
    <property type="entry name" value="PROTEIN SUPPRESSOR OF GENE SILENCING 3"/>
    <property type="match status" value="1"/>
</dbReference>
<keyword evidence="3" id="KW-1185">Reference proteome</keyword>
<gene>
    <name evidence="2" type="ORF">V6N11_020613</name>
</gene>
<keyword evidence="1" id="KW-0812">Transmembrane</keyword>
<accession>A0ABR2Q9A0</accession>
<comment type="caution">
    <text evidence="2">The sequence shown here is derived from an EMBL/GenBank/DDBJ whole genome shotgun (WGS) entry which is preliminary data.</text>
</comment>
<feature type="transmembrane region" description="Helical" evidence="1">
    <location>
        <begin position="6"/>
        <end position="24"/>
    </location>
</feature>
<dbReference type="PANTHER" id="PTHR46602:SF1">
    <property type="entry name" value="PROTEIN SUPPRESSOR OF GENE SILENCING 3"/>
    <property type="match status" value="1"/>
</dbReference>
<evidence type="ECO:0000313" key="2">
    <source>
        <dbReference type="EMBL" id="KAK8997127.1"/>
    </source>
</evidence>
<dbReference type="InterPro" id="IPR044287">
    <property type="entry name" value="SGS3"/>
</dbReference>
<protein>
    <submittedName>
        <fullName evidence="2">Uncharacterized protein</fullName>
    </submittedName>
</protein>